<evidence type="ECO:0000313" key="2">
    <source>
        <dbReference type="EMBL" id="WOB09053.1"/>
    </source>
</evidence>
<feature type="compositionally biased region" description="Pro residues" evidence="1">
    <location>
        <begin position="207"/>
        <end position="225"/>
    </location>
</feature>
<gene>
    <name evidence="2" type="ORF">RXV79_03110</name>
</gene>
<dbReference type="EMBL" id="CP136336">
    <property type="protein sequence ID" value="WOB09053.1"/>
    <property type="molecule type" value="Genomic_DNA"/>
</dbReference>
<name>A0ABZ0CVY1_9BURK</name>
<accession>A0ABZ0CVY1</accession>
<evidence type="ECO:0000256" key="1">
    <source>
        <dbReference type="SAM" id="MobiDB-lite"/>
    </source>
</evidence>
<evidence type="ECO:0000313" key="3">
    <source>
        <dbReference type="Proteomes" id="UP001303946"/>
    </source>
</evidence>
<proteinExistence type="predicted"/>
<dbReference type="RefSeq" id="WP_316702013.1">
    <property type="nucleotide sequence ID" value="NZ_CP136336.1"/>
</dbReference>
<organism evidence="2 3">
    <name type="scientific">Piscinibacter gummiphilus</name>
    <dbReference type="NCBI Taxonomy" id="946333"/>
    <lineage>
        <taxon>Bacteria</taxon>
        <taxon>Pseudomonadati</taxon>
        <taxon>Pseudomonadota</taxon>
        <taxon>Betaproteobacteria</taxon>
        <taxon>Burkholderiales</taxon>
        <taxon>Sphaerotilaceae</taxon>
        <taxon>Piscinibacter</taxon>
    </lineage>
</organism>
<keyword evidence="3" id="KW-1185">Reference proteome</keyword>
<dbReference type="Proteomes" id="UP001303946">
    <property type="component" value="Chromosome"/>
</dbReference>
<dbReference type="PROSITE" id="PS51257">
    <property type="entry name" value="PROKAR_LIPOPROTEIN"/>
    <property type="match status" value="1"/>
</dbReference>
<protein>
    <submittedName>
        <fullName evidence="2">Uncharacterized protein</fullName>
    </submittedName>
</protein>
<feature type="region of interest" description="Disordered" evidence="1">
    <location>
        <begin position="189"/>
        <end position="225"/>
    </location>
</feature>
<sequence>MRVKSVLGLSVHTVSSVMGVLLLQACMSPPPKPMPAAAPVPAEAPAPKVVVVPAPPAQPEPADVAARRLLAYHEQIRQMSPQDLANEINRLNAAVSATPTAAPPDVVLELALALAQQHNGGDVARAVALLEPITKSSAPELAPWQPLARLLLGRVLEQRRLEDALNREATRNRDQQRTLQQLNEKLEALKAIERSMANRPTGGGPAPATPPAAPPAPPPAAPKAP</sequence>
<reference evidence="2 3" key="1">
    <citation type="submission" date="2023-10" db="EMBL/GenBank/DDBJ databases">
        <title>Bacteria for the degradation of biodegradable plastic PBAT(Polybutylene adipate terephthalate).</title>
        <authorList>
            <person name="Weon H.-Y."/>
            <person name="Yeon J."/>
        </authorList>
    </citation>
    <scope>NUCLEOTIDE SEQUENCE [LARGE SCALE GENOMIC DNA]</scope>
    <source>
        <strain evidence="2 3">SBD 7-3</strain>
    </source>
</reference>